<dbReference type="InterPro" id="IPR038770">
    <property type="entry name" value="Na+/solute_symporter_sf"/>
</dbReference>
<keyword evidence="3" id="KW-0813">Transport</keyword>
<protein>
    <recommendedName>
        <fullName evidence="11">Transporter</fullName>
    </recommendedName>
</protein>
<dbReference type="Pfam" id="PF03547">
    <property type="entry name" value="Mem_trans"/>
    <property type="match status" value="1"/>
</dbReference>
<dbReference type="PANTHER" id="PTHR36838">
    <property type="entry name" value="AUXIN EFFLUX CARRIER FAMILY PROTEIN"/>
    <property type="match status" value="1"/>
</dbReference>
<evidence type="ECO:0000256" key="4">
    <source>
        <dbReference type="ARBA" id="ARBA00022475"/>
    </source>
</evidence>
<gene>
    <name evidence="9" type="ORF">CF386_08405</name>
</gene>
<feature type="transmembrane region" description="Helical" evidence="8">
    <location>
        <begin position="225"/>
        <end position="246"/>
    </location>
</feature>
<feature type="transmembrane region" description="Helical" evidence="8">
    <location>
        <begin position="252"/>
        <end position="272"/>
    </location>
</feature>
<dbReference type="Proteomes" id="UP000242175">
    <property type="component" value="Chromosome small"/>
</dbReference>
<evidence type="ECO:0008006" key="11">
    <source>
        <dbReference type="Google" id="ProtNLM"/>
    </source>
</evidence>
<feature type="transmembrane region" description="Helical" evidence="8">
    <location>
        <begin position="193"/>
        <end position="213"/>
    </location>
</feature>
<dbReference type="InterPro" id="IPR004776">
    <property type="entry name" value="Mem_transp_PIN-like"/>
</dbReference>
<reference evidence="9 10" key="1">
    <citation type="journal article" date="2016" name="Int. J. Syst. Evol. Microbiol.">
        <title>Paraphotobacterium marinum gen. nov., sp. nov., a member of the family Vibrionaceae, isolated from surface seawater.</title>
        <authorList>
            <person name="Huang Z."/>
            <person name="Dong C."/>
            <person name="Shao Z."/>
        </authorList>
    </citation>
    <scope>NUCLEOTIDE SEQUENCE [LARGE SCALE GENOMIC DNA]</scope>
    <source>
        <strain evidence="9 10">NSCS20N07D</strain>
    </source>
</reference>
<comment type="subcellular location">
    <subcellularLocation>
        <location evidence="1">Cell membrane</location>
        <topology evidence="1">Multi-pass membrane protein</topology>
    </subcellularLocation>
</comment>
<evidence type="ECO:0000313" key="10">
    <source>
        <dbReference type="Proteomes" id="UP000242175"/>
    </source>
</evidence>
<dbReference type="AlphaFoldDB" id="A0A220VFK1"/>
<evidence type="ECO:0000256" key="8">
    <source>
        <dbReference type="SAM" id="Phobius"/>
    </source>
</evidence>
<feature type="transmembrane region" description="Helical" evidence="8">
    <location>
        <begin position="157"/>
        <end position="181"/>
    </location>
</feature>
<evidence type="ECO:0000256" key="2">
    <source>
        <dbReference type="ARBA" id="ARBA00010145"/>
    </source>
</evidence>
<evidence type="ECO:0000313" key="9">
    <source>
        <dbReference type="EMBL" id="ASK79081.1"/>
    </source>
</evidence>
<dbReference type="GO" id="GO:0055085">
    <property type="term" value="P:transmembrane transport"/>
    <property type="evidence" value="ECO:0007669"/>
    <property type="project" value="InterPro"/>
</dbReference>
<feature type="transmembrane region" description="Helical" evidence="8">
    <location>
        <begin position="6"/>
        <end position="21"/>
    </location>
</feature>
<accession>A0A220VFK1</accession>
<evidence type="ECO:0000256" key="5">
    <source>
        <dbReference type="ARBA" id="ARBA00022692"/>
    </source>
</evidence>
<keyword evidence="4" id="KW-1003">Cell membrane</keyword>
<feature type="transmembrane region" description="Helical" evidence="8">
    <location>
        <begin position="125"/>
        <end position="145"/>
    </location>
</feature>
<keyword evidence="10" id="KW-1185">Reference proteome</keyword>
<evidence type="ECO:0000256" key="6">
    <source>
        <dbReference type="ARBA" id="ARBA00022989"/>
    </source>
</evidence>
<comment type="similarity">
    <text evidence="2">Belongs to the auxin efflux carrier (TC 2.A.69) family.</text>
</comment>
<evidence type="ECO:0000256" key="1">
    <source>
        <dbReference type="ARBA" id="ARBA00004651"/>
    </source>
</evidence>
<keyword evidence="6 8" id="KW-1133">Transmembrane helix</keyword>
<evidence type="ECO:0000256" key="3">
    <source>
        <dbReference type="ARBA" id="ARBA00022448"/>
    </source>
</evidence>
<dbReference type="OrthoDB" id="9810457at2"/>
<dbReference type="Gene3D" id="1.20.1530.20">
    <property type="match status" value="1"/>
</dbReference>
<feature type="transmembrane region" description="Helical" evidence="8">
    <location>
        <begin position="33"/>
        <end position="52"/>
    </location>
</feature>
<organism evidence="9 10">
    <name type="scientific">Paraphotobacterium marinum</name>
    <dbReference type="NCBI Taxonomy" id="1755811"/>
    <lineage>
        <taxon>Bacteria</taxon>
        <taxon>Pseudomonadati</taxon>
        <taxon>Pseudomonadota</taxon>
        <taxon>Gammaproteobacteria</taxon>
        <taxon>Vibrionales</taxon>
        <taxon>Vibrionaceae</taxon>
        <taxon>Paraphotobacterium</taxon>
    </lineage>
</organism>
<dbReference type="KEGG" id="pmai:CF386_08405"/>
<keyword evidence="5 8" id="KW-0812">Transmembrane</keyword>
<name>A0A220VFK1_9GAMM</name>
<keyword evidence="7 8" id="KW-0472">Membrane</keyword>
<evidence type="ECO:0000256" key="7">
    <source>
        <dbReference type="ARBA" id="ARBA00023136"/>
    </source>
</evidence>
<feature type="transmembrane region" description="Helical" evidence="8">
    <location>
        <begin position="99"/>
        <end position="119"/>
    </location>
</feature>
<feature type="transmembrane region" description="Helical" evidence="8">
    <location>
        <begin position="284"/>
        <end position="304"/>
    </location>
</feature>
<dbReference type="PANTHER" id="PTHR36838:SF3">
    <property type="entry name" value="TRANSPORTER AUXIN EFFLUX CARRIER EC FAMILY"/>
    <property type="match status" value="1"/>
</dbReference>
<proteinExistence type="inferred from homology"/>
<sequence>MQIIDILLSIFLFIGVGFFSEKKKLLGKDALVALNKFVYYFGLPALVFSSLSQQNFSQFFNFKFMIVFTIGMIAVFIISKLLYLYVYPQSTKEEVTMKSMLSFLPNTAFMGIPICSVVAGKQGVLAGLMATLLMSIFQIILLPFLKEHDSERRHNLGVIVLDIFKQPFSIMIILGLLTSYFKITIPEFILESSTMLGATATPCALFAIGMALGSEKKVIQIQDTFMISLFKFTIQPLIVLIGMILLHVPHDWAISGLILSALPPAASLFIFAKEFKVYAAQSATIIFLTTICSSVIIPIMVLLGNEFILK</sequence>
<dbReference type="GO" id="GO:0005886">
    <property type="term" value="C:plasma membrane"/>
    <property type="evidence" value="ECO:0007669"/>
    <property type="project" value="UniProtKB-SubCell"/>
</dbReference>
<feature type="transmembrane region" description="Helical" evidence="8">
    <location>
        <begin position="64"/>
        <end position="87"/>
    </location>
</feature>
<dbReference type="EMBL" id="CP022356">
    <property type="protein sequence ID" value="ASK79081.1"/>
    <property type="molecule type" value="Genomic_DNA"/>
</dbReference>
<dbReference type="RefSeq" id="WP_089073989.1">
    <property type="nucleotide sequence ID" value="NZ_CBCSAM010000002.1"/>
</dbReference>